<dbReference type="Gene3D" id="3.30.457.10">
    <property type="entry name" value="Copper amine oxidase-like, N-terminal domain"/>
    <property type="match status" value="1"/>
</dbReference>
<proteinExistence type="predicted"/>
<organism evidence="3 4">
    <name type="scientific">Paenibacillus vini</name>
    <dbReference type="NCBI Taxonomy" id="1476024"/>
    <lineage>
        <taxon>Bacteria</taxon>
        <taxon>Bacillati</taxon>
        <taxon>Bacillota</taxon>
        <taxon>Bacilli</taxon>
        <taxon>Bacillales</taxon>
        <taxon>Paenibacillaceae</taxon>
        <taxon>Paenibacillus</taxon>
    </lineage>
</organism>
<feature type="chain" id="PRO_5045361775" description="Copper amine oxidase-like N-terminal domain-containing protein" evidence="1">
    <location>
        <begin position="23"/>
        <end position="284"/>
    </location>
</feature>
<evidence type="ECO:0000259" key="2">
    <source>
        <dbReference type="Pfam" id="PF07833"/>
    </source>
</evidence>
<accession>A0ABQ4MCX8</accession>
<name>A0ABQ4MCX8_9BACL</name>
<comment type="caution">
    <text evidence="3">The sequence shown here is derived from an EMBL/GenBank/DDBJ whole genome shotgun (WGS) entry which is preliminary data.</text>
</comment>
<protein>
    <recommendedName>
        <fullName evidence="2">Copper amine oxidase-like N-terminal domain-containing protein</fullName>
    </recommendedName>
</protein>
<evidence type="ECO:0000313" key="3">
    <source>
        <dbReference type="EMBL" id="GIP53856.1"/>
    </source>
</evidence>
<feature type="domain" description="Copper amine oxidase-like N-terminal" evidence="2">
    <location>
        <begin position="40"/>
        <end position="138"/>
    </location>
</feature>
<sequence>MKKLITAAAVLSVMIFASSVYAAEPVKILMKNQTDGATTAISSDVSPETVNSRTMVPLRVISENLGATVKWSDSKIILTNSNVEVILHQNSNKAVKNGKAVLLDAKPYLKNNRVMVPLRFIAETFGCKVSYSNFAVTVETKPLIIDGVKVKALQQEYHMILGGVVNQIHGNTYNEVIYNIFVENKGKKVEAPPNYSWRSHLPPGYYYKAGQYDFLDQEGNSILRFDVYSLIRSTDSDRDPEVLIHQANENQWYMFNYKALLNILKLIDTAAKNGFLTEISNNVP</sequence>
<dbReference type="EMBL" id="BOSL01000008">
    <property type="protein sequence ID" value="GIP53856.1"/>
    <property type="molecule type" value="Genomic_DNA"/>
</dbReference>
<evidence type="ECO:0000313" key="4">
    <source>
        <dbReference type="Proteomes" id="UP000679992"/>
    </source>
</evidence>
<dbReference type="RefSeq" id="WP_244861539.1">
    <property type="nucleotide sequence ID" value="NZ_BOSL01000008.1"/>
</dbReference>
<dbReference type="Pfam" id="PF07833">
    <property type="entry name" value="Cu_amine_oxidN1"/>
    <property type="match status" value="1"/>
</dbReference>
<keyword evidence="4" id="KW-1185">Reference proteome</keyword>
<reference evidence="3 4" key="1">
    <citation type="submission" date="2021-03" db="EMBL/GenBank/DDBJ databases">
        <title>Antimicrobial resistance genes in bacteria isolated from Japanese honey, and their potential for conferring macrolide and lincosamide resistance in the American foulbrood pathogen Paenibacillus larvae.</title>
        <authorList>
            <person name="Okamoto M."/>
            <person name="Kumagai M."/>
            <person name="Kanamori H."/>
            <person name="Takamatsu D."/>
        </authorList>
    </citation>
    <scope>NUCLEOTIDE SEQUENCE [LARGE SCALE GENOMIC DNA]</scope>
    <source>
        <strain evidence="3 4">J42TS3</strain>
    </source>
</reference>
<dbReference type="InterPro" id="IPR012854">
    <property type="entry name" value="Cu_amine_oxidase-like_N"/>
</dbReference>
<dbReference type="InterPro" id="IPR036582">
    <property type="entry name" value="Mao_N_sf"/>
</dbReference>
<evidence type="ECO:0000256" key="1">
    <source>
        <dbReference type="SAM" id="SignalP"/>
    </source>
</evidence>
<keyword evidence="1" id="KW-0732">Signal</keyword>
<gene>
    <name evidence="3" type="ORF">J42TS3_28910</name>
</gene>
<feature type="signal peptide" evidence="1">
    <location>
        <begin position="1"/>
        <end position="22"/>
    </location>
</feature>
<dbReference type="SUPFAM" id="SSF55383">
    <property type="entry name" value="Copper amine oxidase, domain N"/>
    <property type="match status" value="2"/>
</dbReference>
<dbReference type="Proteomes" id="UP000679992">
    <property type="component" value="Unassembled WGS sequence"/>
</dbReference>